<gene>
    <name evidence="10" type="ORF">ABT57_16985</name>
</gene>
<keyword evidence="11" id="KW-1185">Reference proteome</keyword>
<comment type="subcellular location">
    <subcellularLocation>
        <location evidence="9">Cell inner membrane</location>
        <topology evidence="9">Multi-pass membrane protein</topology>
    </subcellularLocation>
    <subcellularLocation>
        <location evidence="1">Cell membrane</location>
        <topology evidence="1">Multi-pass membrane protein</topology>
    </subcellularLocation>
</comment>
<dbReference type="Proteomes" id="UP000035909">
    <property type="component" value="Unassembled WGS sequence"/>
</dbReference>
<evidence type="ECO:0000313" key="10">
    <source>
        <dbReference type="EMBL" id="KLV07590.1"/>
    </source>
</evidence>
<feature type="transmembrane region" description="Helical" evidence="9">
    <location>
        <begin position="7"/>
        <end position="29"/>
    </location>
</feature>
<evidence type="ECO:0000256" key="9">
    <source>
        <dbReference type="RuleBase" id="RU362122"/>
    </source>
</evidence>
<evidence type="ECO:0000256" key="8">
    <source>
        <dbReference type="ARBA" id="ARBA00023136"/>
    </source>
</evidence>
<dbReference type="GO" id="GO:0015188">
    <property type="term" value="F:L-isoleucine transmembrane transporter activity"/>
    <property type="evidence" value="ECO:0007669"/>
    <property type="project" value="TreeGrafter"/>
</dbReference>
<feature type="transmembrane region" description="Helical" evidence="9">
    <location>
        <begin position="370"/>
        <end position="391"/>
    </location>
</feature>
<dbReference type="NCBIfam" id="TIGR00796">
    <property type="entry name" value="livcs"/>
    <property type="match status" value="1"/>
</dbReference>
<feature type="transmembrane region" description="Helical" evidence="9">
    <location>
        <begin position="195"/>
        <end position="214"/>
    </location>
</feature>
<dbReference type="PANTHER" id="PTHR30588">
    <property type="entry name" value="BRANCHED-CHAIN AMINO ACID TRANSPORT SYSTEM 2 CARRIER PROTEIN"/>
    <property type="match status" value="1"/>
</dbReference>
<comment type="caution">
    <text evidence="10">The sequence shown here is derived from an EMBL/GenBank/DDBJ whole genome shotgun (WGS) entry which is preliminary data.</text>
</comment>
<feature type="transmembrane region" description="Helical" evidence="9">
    <location>
        <begin position="41"/>
        <end position="69"/>
    </location>
</feature>
<feature type="transmembrane region" description="Helical" evidence="9">
    <location>
        <begin position="319"/>
        <end position="338"/>
    </location>
</feature>
<dbReference type="Pfam" id="PF05525">
    <property type="entry name" value="Branch_AA_trans"/>
    <property type="match status" value="1"/>
</dbReference>
<dbReference type="PANTHER" id="PTHR30588:SF0">
    <property type="entry name" value="BRANCHED-CHAIN AMINO ACID PERMEASE BRNQ"/>
    <property type="match status" value="1"/>
</dbReference>
<organism evidence="10 11">
    <name type="scientific">Photobacterium ganghwense</name>
    <dbReference type="NCBI Taxonomy" id="320778"/>
    <lineage>
        <taxon>Bacteria</taxon>
        <taxon>Pseudomonadati</taxon>
        <taxon>Pseudomonadota</taxon>
        <taxon>Gammaproteobacteria</taxon>
        <taxon>Vibrionales</taxon>
        <taxon>Vibrionaceae</taxon>
        <taxon>Photobacterium</taxon>
    </lineage>
</organism>
<feature type="transmembrane region" description="Helical" evidence="9">
    <location>
        <begin position="81"/>
        <end position="98"/>
    </location>
</feature>
<dbReference type="EMBL" id="LDOU01000016">
    <property type="protein sequence ID" value="KLV07590.1"/>
    <property type="molecule type" value="Genomic_DNA"/>
</dbReference>
<evidence type="ECO:0000256" key="5">
    <source>
        <dbReference type="ARBA" id="ARBA00022692"/>
    </source>
</evidence>
<keyword evidence="6 9" id="KW-0029">Amino-acid transport</keyword>
<feature type="transmembrane region" description="Helical" evidence="9">
    <location>
        <begin position="151"/>
        <end position="170"/>
    </location>
</feature>
<dbReference type="OrthoDB" id="9783920at2"/>
<feature type="transmembrane region" description="Helical" evidence="9">
    <location>
        <begin position="226"/>
        <end position="250"/>
    </location>
</feature>
<keyword evidence="4" id="KW-1003">Cell membrane</keyword>
<evidence type="ECO:0000256" key="1">
    <source>
        <dbReference type="ARBA" id="ARBA00004651"/>
    </source>
</evidence>
<comment type="function">
    <text evidence="9">Component of the transport system for branched-chain amino acids.</text>
</comment>
<keyword evidence="5 9" id="KW-0812">Transmembrane</keyword>
<feature type="transmembrane region" description="Helical" evidence="9">
    <location>
        <begin position="118"/>
        <end position="139"/>
    </location>
</feature>
<evidence type="ECO:0000256" key="7">
    <source>
        <dbReference type="ARBA" id="ARBA00022989"/>
    </source>
</evidence>
<dbReference type="RefSeq" id="WP_047886461.1">
    <property type="nucleotide sequence ID" value="NZ_LDOU01000016.1"/>
</dbReference>
<evidence type="ECO:0000256" key="4">
    <source>
        <dbReference type="ARBA" id="ARBA00022475"/>
    </source>
</evidence>
<feature type="transmembrane region" description="Helical" evidence="9">
    <location>
        <begin position="282"/>
        <end position="307"/>
    </location>
</feature>
<dbReference type="GO" id="GO:0005304">
    <property type="term" value="F:L-valine transmembrane transporter activity"/>
    <property type="evidence" value="ECO:0007669"/>
    <property type="project" value="TreeGrafter"/>
</dbReference>
<dbReference type="GO" id="GO:0015190">
    <property type="term" value="F:L-leucine transmembrane transporter activity"/>
    <property type="evidence" value="ECO:0007669"/>
    <property type="project" value="TreeGrafter"/>
</dbReference>
<dbReference type="AlphaFoldDB" id="A0A0J1H781"/>
<dbReference type="GO" id="GO:0015818">
    <property type="term" value="P:isoleucine transport"/>
    <property type="evidence" value="ECO:0007669"/>
    <property type="project" value="TreeGrafter"/>
</dbReference>
<keyword evidence="7 9" id="KW-1133">Transmembrane helix</keyword>
<dbReference type="GO" id="GO:0015820">
    <property type="term" value="P:L-leucine transport"/>
    <property type="evidence" value="ECO:0007669"/>
    <property type="project" value="TreeGrafter"/>
</dbReference>
<evidence type="ECO:0000313" key="11">
    <source>
        <dbReference type="Proteomes" id="UP000035909"/>
    </source>
</evidence>
<sequence length="436" mass="45894">MKKSLKVTDIMAIGFMTFAFFLGAGNIIFPPQAGLAAGDNLLPAMFGFLSTAVGLPLVGIIAVAIAGGGWKGLTRDLPPQVATLMAVLIFIIIGPAFAAPRTGLVAYEMAVKPFIPEAGQVSLTLFSILFFAVAMFFAWSRGKLIDTIGKFLTPALFAVLAVLAVAVFLFPQGEIQAAQGEYANMAFTKGFLEGYNTMDTFAALMFGMLIVDVIRSKGITDEKTTCTYLVYAGLIAAAGLAFVYVSLFYLGATSSAVAAGADNGGTILASYVQALFGPVGQLILSAIVLLACLTTAIGLISACSDYFSSLTKLSYEKWVVLLGVVCAVIANVGLSQLISLSIPVLFALYPVAVALVALTFVRRWLPNPRLAYRVVLSVSLLFSLIDAGKFIGMDLSALNILPLFDYGMAWVLPTALALVVTRFIGSPESQSEASAA</sequence>
<feature type="transmembrane region" description="Helical" evidence="9">
    <location>
        <begin position="403"/>
        <end position="424"/>
    </location>
</feature>
<accession>A0A0J1H781</accession>
<evidence type="ECO:0000256" key="6">
    <source>
        <dbReference type="ARBA" id="ARBA00022970"/>
    </source>
</evidence>
<proteinExistence type="inferred from homology"/>
<comment type="similarity">
    <text evidence="2 9">Belongs to the branched chain amino acid transporter family.</text>
</comment>
<keyword evidence="8 9" id="KW-0472">Membrane</keyword>
<keyword evidence="3 9" id="KW-0813">Transport</keyword>
<protein>
    <recommendedName>
        <fullName evidence="9">Branched-chain amino acid transport system carrier protein</fullName>
    </recommendedName>
</protein>
<dbReference type="PATRIC" id="fig|320778.3.peg.3696"/>
<dbReference type="GO" id="GO:0005886">
    <property type="term" value="C:plasma membrane"/>
    <property type="evidence" value="ECO:0007669"/>
    <property type="project" value="UniProtKB-SubCell"/>
</dbReference>
<reference evidence="10 11" key="1">
    <citation type="submission" date="2015-05" db="EMBL/GenBank/DDBJ databases">
        <title>Photobacterium galathea sp. nov.</title>
        <authorList>
            <person name="Machado H."/>
            <person name="Gram L."/>
        </authorList>
    </citation>
    <scope>NUCLEOTIDE SEQUENCE [LARGE SCALE GENOMIC DNA]</scope>
    <source>
        <strain evidence="10 11">DSM 22954</strain>
    </source>
</reference>
<evidence type="ECO:0000256" key="3">
    <source>
        <dbReference type="ARBA" id="ARBA00022448"/>
    </source>
</evidence>
<dbReference type="InterPro" id="IPR004685">
    <property type="entry name" value="Brnchd-chn_aa_trnsp_Livcs"/>
</dbReference>
<evidence type="ECO:0000256" key="2">
    <source>
        <dbReference type="ARBA" id="ARBA00008540"/>
    </source>
</evidence>
<feature type="transmembrane region" description="Helical" evidence="9">
    <location>
        <begin position="344"/>
        <end position="361"/>
    </location>
</feature>
<name>A0A0J1H781_9GAMM</name>